<reference evidence="2" key="1">
    <citation type="submission" date="2022-02" db="EMBL/GenBank/DDBJ databases">
        <title>Crop Bioprotection Bacillus Genome Sequencing.</title>
        <authorList>
            <person name="Dunlap C."/>
        </authorList>
    </citation>
    <scope>NUCLEOTIDE SEQUENCE</scope>
    <source>
        <strain evidence="2">M18B4</strain>
    </source>
</reference>
<evidence type="ECO:0008006" key="4">
    <source>
        <dbReference type="Google" id="ProtNLM"/>
    </source>
</evidence>
<organism evidence="2 3">
    <name type="scientific">Bacillus spizizenii</name>
    <name type="common">Bacillus subtilis subsp. spizizenii</name>
    <dbReference type="NCBI Taxonomy" id="96241"/>
    <lineage>
        <taxon>Bacteria</taxon>
        <taxon>Bacillati</taxon>
        <taxon>Bacillota</taxon>
        <taxon>Bacilli</taxon>
        <taxon>Bacillales</taxon>
        <taxon>Bacillaceae</taxon>
        <taxon>Bacillus</taxon>
    </lineage>
</organism>
<keyword evidence="1" id="KW-1133">Transmembrane helix</keyword>
<comment type="caution">
    <text evidence="2">The sequence shown here is derived from an EMBL/GenBank/DDBJ whole genome shotgun (WGS) entry which is preliminary data.</text>
</comment>
<dbReference type="Proteomes" id="UP001070352">
    <property type="component" value="Unassembled WGS sequence"/>
</dbReference>
<gene>
    <name evidence="2" type="ORF">MOC45_08815</name>
</gene>
<keyword evidence="1" id="KW-0472">Membrane</keyword>
<name>A0A9Q4HDE8_BACSC</name>
<accession>A0A9Q4HDE8</accession>
<protein>
    <recommendedName>
        <fullName evidence="4">Spore coat protein</fullName>
    </recommendedName>
</protein>
<sequence>MNEVGNFTAEDTRIFGRPFGFGRPGFGYGFGRPGFGFGRPFGFYGGPFFGGLVGGLVGSALFNPYFYGGYPYYPFTPFPYYY</sequence>
<dbReference type="AlphaFoldDB" id="A0A9Q4HDE8"/>
<evidence type="ECO:0000313" key="3">
    <source>
        <dbReference type="Proteomes" id="UP001070352"/>
    </source>
</evidence>
<evidence type="ECO:0000256" key="1">
    <source>
        <dbReference type="SAM" id="Phobius"/>
    </source>
</evidence>
<proteinExistence type="predicted"/>
<dbReference type="RefSeq" id="WP_003221089.1">
    <property type="nucleotide sequence ID" value="NZ_CBCRWV010000003.1"/>
</dbReference>
<evidence type="ECO:0000313" key="2">
    <source>
        <dbReference type="EMBL" id="MCY8120707.1"/>
    </source>
</evidence>
<keyword evidence="1" id="KW-0812">Transmembrane</keyword>
<feature type="transmembrane region" description="Helical" evidence="1">
    <location>
        <begin position="41"/>
        <end position="62"/>
    </location>
</feature>
<dbReference type="EMBL" id="JALANJ010000011">
    <property type="protein sequence ID" value="MCY8120707.1"/>
    <property type="molecule type" value="Genomic_DNA"/>
</dbReference>